<dbReference type="InterPro" id="IPR011613">
    <property type="entry name" value="GH15-like"/>
</dbReference>
<protein>
    <submittedName>
        <fullName evidence="3">Glycoside hydrolase family 15 protein</fullName>
    </submittedName>
</protein>
<feature type="domain" description="GH15-like" evidence="1">
    <location>
        <begin position="218"/>
        <end position="583"/>
    </location>
</feature>
<gene>
    <name evidence="3" type="ORF">DCC88_08065</name>
</gene>
<dbReference type="Proteomes" id="UP000253934">
    <property type="component" value="Unassembled WGS sequence"/>
</dbReference>
<dbReference type="InterPro" id="IPR008928">
    <property type="entry name" value="6-hairpin_glycosidase_sf"/>
</dbReference>
<dbReference type="GO" id="GO:0005975">
    <property type="term" value="P:carbohydrate metabolic process"/>
    <property type="evidence" value="ECO:0007669"/>
    <property type="project" value="InterPro"/>
</dbReference>
<keyword evidence="4" id="KW-1185">Reference proteome</keyword>
<dbReference type="SUPFAM" id="SSF48208">
    <property type="entry name" value="Six-hairpin glycosidases"/>
    <property type="match status" value="1"/>
</dbReference>
<evidence type="ECO:0000259" key="2">
    <source>
        <dbReference type="Pfam" id="PF19291"/>
    </source>
</evidence>
<dbReference type="Pfam" id="PF00723">
    <property type="entry name" value="Glyco_hydro_15"/>
    <property type="match status" value="1"/>
</dbReference>
<accession>A0A369KSP6</accession>
<organism evidence="3 4">
    <name type="scientific">Spirobacillus cienkowskii</name>
    <dbReference type="NCBI Taxonomy" id="495820"/>
    <lineage>
        <taxon>Bacteria</taxon>
        <taxon>Pseudomonadati</taxon>
        <taxon>Bdellovibrionota</taxon>
        <taxon>Oligoflexia</taxon>
        <taxon>Silvanigrellales</taxon>
        <taxon>Spirobacillus</taxon>
    </lineage>
</organism>
<evidence type="ECO:0000313" key="4">
    <source>
        <dbReference type="Proteomes" id="UP000253934"/>
    </source>
</evidence>
<dbReference type="GO" id="GO:0004553">
    <property type="term" value="F:hydrolase activity, hydrolyzing O-glycosyl compounds"/>
    <property type="evidence" value="ECO:0007669"/>
    <property type="project" value="TreeGrafter"/>
</dbReference>
<sequence>MYNFAMIGNCNVSALIATNGDIAWCCLPNPDSEPVFGNMLDQNGGVFKITVLEKELTLSQNYIKNTNIVETIINNKENKISIVDFSPRFYKNDKIYMPKILVRKIIPLSLNPNLKILIQPVEGWNKKKSQFKICSNFLNFKLSKGELKIFSSLDLSQLKNEFTISISKPIYFVLAWDDEEILLNHIEQDCEDLFSQTLKYWRNWVKHTSLPSLFQREVIRSALLLKLHCHEPSGAILASISTSLPEEWNANRNWDYRFCWIRDAYFTIISFYKLGHFEEIISILKFILKIIKNLDENQIILKPVYAIDGTLPLPETEIKNWTGYQNNSPVRTGNQAAEHIQNDVYGEVLNILLLLYCDEKFIELRDDYYIEIIEQLLLNCYHLRNVPDAGIWEIRNNWTVHSFTSIMSLHAIKRVKFLLNRKILQFKNNNMYKIFEEIEESLLKCVKDKILFGDITTQFLDASSLNIIKYQLLTKEIQKETLLKVFQELSFNNKSLNNFSFIYRYKKLDDFGIPKTPFLLCSFWFIEALTKQNKFFIARRALKNILRASNHVGLFAEHFCPQENLQLGNFPQCYSHAGLIHAAFAVSPSWDDIEH</sequence>
<dbReference type="PANTHER" id="PTHR31616">
    <property type="entry name" value="TREHALASE"/>
    <property type="match status" value="1"/>
</dbReference>
<evidence type="ECO:0000313" key="3">
    <source>
        <dbReference type="EMBL" id="RDB35847.1"/>
    </source>
</evidence>
<dbReference type="PANTHER" id="PTHR31616:SF0">
    <property type="entry name" value="GLUCAN 1,4-ALPHA-GLUCOSIDASE"/>
    <property type="match status" value="1"/>
</dbReference>
<reference evidence="3" key="1">
    <citation type="submission" date="2018-04" db="EMBL/GenBank/DDBJ databases">
        <title>Draft genome sequence of the Candidatus Spirobacillus cienkowskii, a pathogen of freshwater Daphnia species, reconstructed from hemolymph metagenomic reads.</title>
        <authorList>
            <person name="Bresciani L."/>
            <person name="Lemos L.N."/>
            <person name="Wale N."/>
            <person name="Lin J.Y."/>
            <person name="Fernandes G.R."/>
            <person name="Duffy M.A."/>
            <person name="Rodrigues J.M."/>
        </authorList>
    </citation>
    <scope>NUCLEOTIDE SEQUENCE [LARGE SCALE GENOMIC DNA]</scope>
    <source>
        <strain evidence="3">Binning01</strain>
    </source>
</reference>
<keyword evidence="3" id="KW-0378">Hydrolase</keyword>
<dbReference type="Pfam" id="PF19291">
    <property type="entry name" value="TREH_N"/>
    <property type="match status" value="1"/>
</dbReference>
<dbReference type="EMBL" id="QOVW01000073">
    <property type="protein sequence ID" value="RDB35847.1"/>
    <property type="molecule type" value="Genomic_DNA"/>
</dbReference>
<comment type="caution">
    <text evidence="3">The sequence shown here is derived from an EMBL/GenBank/DDBJ whole genome shotgun (WGS) entry which is preliminary data.</text>
</comment>
<proteinExistence type="predicted"/>
<feature type="domain" description="Trehalase-like N-terminal" evidence="2">
    <location>
        <begin position="5"/>
        <end position="87"/>
    </location>
</feature>
<name>A0A369KSP6_9BACT</name>
<dbReference type="InterPro" id="IPR045582">
    <property type="entry name" value="Trehalase-like_N"/>
</dbReference>
<dbReference type="AlphaFoldDB" id="A0A369KSP6"/>
<dbReference type="Gene3D" id="1.50.10.10">
    <property type="match status" value="1"/>
</dbReference>
<dbReference type="InterPro" id="IPR012341">
    <property type="entry name" value="6hp_glycosidase-like_sf"/>
</dbReference>
<evidence type="ECO:0000259" key="1">
    <source>
        <dbReference type="Pfam" id="PF00723"/>
    </source>
</evidence>